<gene>
    <name evidence="2" type="ORF">PGLA1383_LOCUS57214</name>
</gene>
<protein>
    <submittedName>
        <fullName evidence="2">Uncharacterized protein</fullName>
    </submittedName>
</protein>
<dbReference type="AlphaFoldDB" id="A0A813HZC0"/>
<feature type="region of interest" description="Disordered" evidence="1">
    <location>
        <begin position="1"/>
        <end position="56"/>
    </location>
</feature>
<feature type="compositionally biased region" description="Polar residues" evidence="1">
    <location>
        <begin position="596"/>
        <end position="605"/>
    </location>
</feature>
<name>A0A813HZC0_POLGL</name>
<feature type="region of interest" description="Disordered" evidence="1">
    <location>
        <begin position="591"/>
        <end position="612"/>
    </location>
</feature>
<sequence>MHASFPSHARPVSLSSGRPRSPGQWRPLSLSKGFSVTSLGRPEVPTPEWTEQQTQVPLEGLPDAFAHVPFCPEVSAFSQSSQAPVRQRRPASAGSCRPASAGASRRLQDTVPALRRATTWVPPGSPGRPTSARAPRLRERSASSPNLFGASATRAPATKKTSRVAPPEVPSLSNKELEIINDDDDDDSAAETSAVERMKQHGPWRVRVNRKSAIVRQQAPPDLEGSVEVSNSVGQHLRNLRSSGAWCLVVETCHQCASHAMTTRHDPHQYESVFKEVVCAAAEQISVTPKLVCVQLPTPSLGQRMGACEVFLLPPLDTEPGLDTAPAYLIHSKLMTRTWPSVKSLGMKMSHFMPVLDESWRNLLRYIAKPGLVAKPGLSEAWGALSIPPARDPAHKAAGTHSNSRGAILRQLEASLRAPRNLVELEEALTACCDTSMDMTGQKLVLAADMAGRLLQLREELAAARVGRDAQRLLDALCQAEAESFWDPEVSLSATTAEALLREVALAVQSRDVHRLSQAVDGWILPTCNFKVQAGHEKRSVDLAGPQKSGNHNISLTLSSFNNFSTPSHDNFDHSDCYNFVDTGNFDSFTEDSHQHNNTNTSFSTADGRWDPQPLHRAQAELTRWLPLMAAVRQARELAGSGAELEELRQHLRAFDEALVKLDSERLRLPAEEEARWRLTLSEGRLRLAARDRIAVNEAICRIASTKLQAALSARPLRLPQLEHAVADGERLGIHGSEGAAQELLLQAKRHHAALRSLRDRLEAGLEEEPLALGQLALGLEEAQGYEVGGEFAGFEDSSVLAARQLLCERGLQVRFSGGRRKNGSQAQECEEDGFLLVRLGVAEAPLGSVPAAGAEVAVRRAEHPEELFHTDLSGWCLLPPGTQGLRLGLPGEPGLLPAVLSLAALFSPGAGLAAPWRQLPLQPDPHMLRALVPVRNDSEPRCRLCLGGWSSALPEGWQPVEVPLQLLGQEDPRATVDCPSKA</sequence>
<reference evidence="2" key="1">
    <citation type="submission" date="2021-02" db="EMBL/GenBank/DDBJ databases">
        <authorList>
            <person name="Dougan E. K."/>
            <person name="Rhodes N."/>
            <person name="Thang M."/>
            <person name="Chan C."/>
        </authorList>
    </citation>
    <scope>NUCLEOTIDE SEQUENCE</scope>
</reference>
<dbReference type="Proteomes" id="UP000654075">
    <property type="component" value="Unassembled WGS sequence"/>
</dbReference>
<accession>A0A813HZC0</accession>
<evidence type="ECO:0000313" key="3">
    <source>
        <dbReference type="Proteomes" id="UP000654075"/>
    </source>
</evidence>
<evidence type="ECO:0000313" key="2">
    <source>
        <dbReference type="EMBL" id="CAE8642805.1"/>
    </source>
</evidence>
<comment type="caution">
    <text evidence="2">The sequence shown here is derived from an EMBL/GenBank/DDBJ whole genome shotgun (WGS) entry which is preliminary data.</text>
</comment>
<keyword evidence="3" id="KW-1185">Reference proteome</keyword>
<evidence type="ECO:0000256" key="1">
    <source>
        <dbReference type="SAM" id="MobiDB-lite"/>
    </source>
</evidence>
<feature type="region of interest" description="Disordered" evidence="1">
    <location>
        <begin position="77"/>
        <end position="170"/>
    </location>
</feature>
<proteinExistence type="predicted"/>
<dbReference type="EMBL" id="CAJNNV010033213">
    <property type="protein sequence ID" value="CAE8642805.1"/>
    <property type="molecule type" value="Genomic_DNA"/>
</dbReference>
<organism evidence="2 3">
    <name type="scientific">Polarella glacialis</name>
    <name type="common">Dinoflagellate</name>
    <dbReference type="NCBI Taxonomy" id="89957"/>
    <lineage>
        <taxon>Eukaryota</taxon>
        <taxon>Sar</taxon>
        <taxon>Alveolata</taxon>
        <taxon>Dinophyceae</taxon>
        <taxon>Suessiales</taxon>
        <taxon>Suessiaceae</taxon>
        <taxon>Polarella</taxon>
    </lineage>
</organism>